<protein>
    <submittedName>
        <fullName evidence="3">ParB N-terminal domain-containing protein</fullName>
    </submittedName>
</protein>
<evidence type="ECO:0000313" key="4">
    <source>
        <dbReference type="Proteomes" id="UP001139384"/>
    </source>
</evidence>
<reference evidence="3" key="1">
    <citation type="submission" date="2022-01" db="EMBL/GenBank/DDBJ databases">
        <title>Draft Genome Sequences of Seven Type Strains of the Genus Streptomyces.</title>
        <authorList>
            <person name="Aziz S."/>
            <person name="Coretto E."/>
            <person name="Chronakova A."/>
            <person name="Sproer C."/>
            <person name="Huber K."/>
            <person name="Nouioui I."/>
            <person name="Gross H."/>
        </authorList>
    </citation>
    <scope>NUCLEOTIDE SEQUENCE</scope>
    <source>
        <strain evidence="3">DSM 103493</strain>
    </source>
</reference>
<feature type="domain" description="ParB-like N-terminal" evidence="2">
    <location>
        <begin position="17"/>
        <end position="102"/>
    </location>
</feature>
<evidence type="ECO:0000259" key="2">
    <source>
        <dbReference type="SMART" id="SM00470"/>
    </source>
</evidence>
<evidence type="ECO:0000256" key="1">
    <source>
        <dbReference type="SAM" id="MobiDB-lite"/>
    </source>
</evidence>
<dbReference type="SUPFAM" id="SSF110849">
    <property type="entry name" value="ParB/Sulfiredoxin"/>
    <property type="match status" value="1"/>
</dbReference>
<comment type="caution">
    <text evidence="3">The sequence shown here is derived from an EMBL/GenBank/DDBJ whole genome shotgun (WGS) entry which is preliminary data.</text>
</comment>
<gene>
    <name evidence="3" type="ORF">L0P92_29805</name>
</gene>
<sequence>MSETTAGLPGATYTGTRDVPLEDLTRYPGNPRRGDVESIRASIRRHGQYRSLVVRDTGDALVVLAGNHTSDALRAEGRTTARCEVITCDDDTARRINLADNKLAELGFYDEEDLAAALAALDGDLEGTGWSQQEVTRLLTAELPEGFAAFDESIAEALQPTTHTCPQCGHTFTGDEAAA</sequence>
<evidence type="ECO:0000313" key="3">
    <source>
        <dbReference type="EMBL" id="MCF1597722.1"/>
    </source>
</evidence>
<keyword evidence="4" id="KW-1185">Reference proteome</keyword>
<dbReference type="Proteomes" id="UP001139384">
    <property type="component" value="Unassembled WGS sequence"/>
</dbReference>
<accession>A0A9X1Q252</accession>
<name>A0A9X1Q252_STRM4</name>
<proteinExistence type="predicted"/>
<organism evidence="3 4">
    <name type="scientific">Streptomyces muensis</name>
    <dbReference type="NCBI Taxonomy" id="1077944"/>
    <lineage>
        <taxon>Bacteria</taxon>
        <taxon>Bacillati</taxon>
        <taxon>Actinomycetota</taxon>
        <taxon>Actinomycetes</taxon>
        <taxon>Kitasatosporales</taxon>
        <taxon>Streptomycetaceae</taxon>
        <taxon>Streptomyces</taxon>
    </lineage>
</organism>
<dbReference type="EMBL" id="JAKEIP010000164">
    <property type="protein sequence ID" value="MCF1597722.1"/>
    <property type="molecule type" value="Genomic_DNA"/>
</dbReference>
<feature type="region of interest" description="Disordered" evidence="1">
    <location>
        <begin position="1"/>
        <end position="33"/>
    </location>
</feature>
<dbReference type="AlphaFoldDB" id="A0A9X1Q252"/>
<dbReference type="Gene3D" id="3.90.1530.10">
    <property type="entry name" value="Conserved hypothetical protein from pyrococcus furiosus pfu- 392566-001, ParB domain"/>
    <property type="match status" value="1"/>
</dbReference>
<dbReference type="Pfam" id="PF02195">
    <property type="entry name" value="ParB_N"/>
    <property type="match status" value="1"/>
</dbReference>
<dbReference type="RefSeq" id="WP_234766150.1">
    <property type="nucleotide sequence ID" value="NZ_JAKEIP010000164.1"/>
</dbReference>
<dbReference type="InterPro" id="IPR036086">
    <property type="entry name" value="ParB/Sulfiredoxin_sf"/>
</dbReference>
<dbReference type="InterPro" id="IPR003115">
    <property type="entry name" value="ParB_N"/>
</dbReference>
<dbReference type="SMART" id="SM00470">
    <property type="entry name" value="ParB"/>
    <property type="match status" value="1"/>
</dbReference>